<dbReference type="Proteomes" id="UP001284771">
    <property type="component" value="Unassembled WGS sequence"/>
</dbReference>
<proteinExistence type="predicted"/>
<sequence>MAKNIVNFKEAEKNALSRDFDLEKIKYALDHGGVTKEDLEEAMGLLSKATGKDLYVGTKRSPQSKVRFAQSMQNNLGFLYKQDYVTNKEKVFLTDIIPYIAFSSNCIVHDIKEKNPVPANISEIAKLIGITRQNTSLAVNSLVKKGLLFKGDSGVEGNNAKAYAIFVNPHIIYAGDKDNVNEALKVMFHKAMKMKVLKDLPDKLF</sequence>
<evidence type="ECO:0000313" key="2">
    <source>
        <dbReference type="Proteomes" id="UP001284771"/>
    </source>
</evidence>
<comment type="caution">
    <text evidence="1">The sequence shown here is derived from an EMBL/GenBank/DDBJ whole genome shotgun (WGS) entry which is preliminary data.</text>
</comment>
<reference evidence="2" key="1">
    <citation type="submission" date="2023-07" db="EMBL/GenBank/DDBJ databases">
        <title>Draft genomic sequences of Priestia flexa CCM isolated from the soil of an abandoned mine contaminated by free cyanide in the high Andean zone of Tacna, Peru.</title>
        <authorList>
            <person name="Caceda Quiroz C.J."/>
            <person name="Maraza Chooque G.J."/>
            <person name="Fora Quispe G.L."/>
            <person name="Carpio Mamani M."/>
        </authorList>
    </citation>
    <scope>NUCLEOTIDE SEQUENCE [LARGE SCALE GENOMIC DNA]</scope>
    <source>
        <strain evidence="2">CCM</strain>
    </source>
</reference>
<evidence type="ECO:0000313" key="1">
    <source>
        <dbReference type="EMBL" id="MDW8518431.1"/>
    </source>
</evidence>
<dbReference type="RefSeq" id="WP_100348231.1">
    <property type="nucleotide sequence ID" value="NZ_CP040365.1"/>
</dbReference>
<dbReference type="EMBL" id="JAWUZT010000106">
    <property type="protein sequence ID" value="MDW8518431.1"/>
    <property type="molecule type" value="Genomic_DNA"/>
</dbReference>
<dbReference type="Gene3D" id="1.10.10.10">
    <property type="entry name" value="Winged helix-like DNA-binding domain superfamily/Winged helix DNA-binding domain"/>
    <property type="match status" value="1"/>
</dbReference>
<accession>A0ABU4JBP6</accession>
<organism evidence="1 2">
    <name type="scientific">Priestia flexa</name>
    <dbReference type="NCBI Taxonomy" id="86664"/>
    <lineage>
        <taxon>Bacteria</taxon>
        <taxon>Bacillati</taxon>
        <taxon>Bacillota</taxon>
        <taxon>Bacilli</taxon>
        <taxon>Bacillales</taxon>
        <taxon>Bacillaceae</taxon>
        <taxon>Priestia</taxon>
    </lineage>
</organism>
<protein>
    <submittedName>
        <fullName evidence="1">Helix-turn-helix domain-containing protein</fullName>
    </submittedName>
</protein>
<keyword evidence="2" id="KW-1185">Reference proteome</keyword>
<name>A0ABU4JBP6_9BACI</name>
<dbReference type="InterPro" id="IPR036388">
    <property type="entry name" value="WH-like_DNA-bd_sf"/>
</dbReference>
<gene>
    <name evidence="1" type="ORF">RIB56_20190</name>
</gene>